<accession>A0ABM8Q9J8</accession>
<evidence type="ECO:0000313" key="1">
    <source>
        <dbReference type="EMBL" id="CAD7289520.1"/>
    </source>
</evidence>
<sequence length="86" mass="10178">MSENNPFKSKKTDKMANIQAQLSEEEQNFINKNVDEPIKKEKNKKIFINIAISEELKKTIEQYANSIDRSQQWVTRQALTEWFSDK</sequence>
<reference evidence="1 2" key="1">
    <citation type="submission" date="2020-11" db="EMBL/GenBank/DDBJ databases">
        <authorList>
            <person name="Peeters C."/>
        </authorList>
    </citation>
    <scope>NUCLEOTIDE SEQUENCE [LARGE SCALE GENOMIC DNA]</scope>
    <source>
        <strain evidence="1 2">LMG 7974</strain>
    </source>
</reference>
<organism evidence="1 2">
    <name type="scientific">Campylobacter majalis</name>
    <dbReference type="NCBI Taxonomy" id="2790656"/>
    <lineage>
        <taxon>Bacteria</taxon>
        <taxon>Pseudomonadati</taxon>
        <taxon>Campylobacterota</taxon>
        <taxon>Epsilonproteobacteria</taxon>
        <taxon>Campylobacterales</taxon>
        <taxon>Campylobacteraceae</taxon>
        <taxon>Campylobacter</taxon>
    </lineage>
</organism>
<comment type="caution">
    <text evidence="1">The sequence shown here is derived from an EMBL/GenBank/DDBJ whole genome shotgun (WGS) entry which is preliminary data.</text>
</comment>
<dbReference type="InterPro" id="IPR010985">
    <property type="entry name" value="Ribbon_hlx_hlx"/>
</dbReference>
<dbReference type="Proteomes" id="UP000789803">
    <property type="component" value="Unassembled WGS sequence"/>
</dbReference>
<proteinExistence type="predicted"/>
<evidence type="ECO:0008006" key="3">
    <source>
        <dbReference type="Google" id="ProtNLM"/>
    </source>
</evidence>
<gene>
    <name evidence="1" type="ORF">LMG7974_01597</name>
</gene>
<dbReference type="SUPFAM" id="SSF47598">
    <property type="entry name" value="Ribbon-helix-helix"/>
    <property type="match status" value="1"/>
</dbReference>
<evidence type="ECO:0000313" key="2">
    <source>
        <dbReference type="Proteomes" id="UP000789803"/>
    </source>
</evidence>
<name>A0ABM8Q9J8_9BACT</name>
<dbReference type="EMBL" id="CAJHOF010000017">
    <property type="protein sequence ID" value="CAD7289520.1"/>
    <property type="molecule type" value="Genomic_DNA"/>
</dbReference>
<keyword evidence="2" id="KW-1185">Reference proteome</keyword>
<dbReference type="RefSeq" id="WP_229933376.1">
    <property type="nucleotide sequence ID" value="NZ_CAJHOF010000017.1"/>
</dbReference>
<protein>
    <recommendedName>
        <fullName evidence="3">CopG family transcriptional regulator</fullName>
    </recommendedName>
</protein>